<dbReference type="Gene3D" id="2.60.200.20">
    <property type="match status" value="1"/>
</dbReference>
<dbReference type="SMART" id="SM00044">
    <property type="entry name" value="CYCc"/>
    <property type="match status" value="1"/>
</dbReference>
<dbReference type="GO" id="GO:0006171">
    <property type="term" value="P:cAMP biosynthetic process"/>
    <property type="evidence" value="ECO:0007669"/>
    <property type="project" value="TreeGrafter"/>
</dbReference>
<evidence type="ECO:0000313" key="3">
    <source>
        <dbReference type="EMBL" id="MCS3902434.1"/>
    </source>
</evidence>
<dbReference type="SUPFAM" id="SSF55073">
    <property type="entry name" value="Nucleotide cyclase"/>
    <property type="match status" value="1"/>
</dbReference>
<dbReference type="CDD" id="cd00060">
    <property type="entry name" value="FHA"/>
    <property type="match status" value="1"/>
</dbReference>
<dbReference type="GO" id="GO:0035556">
    <property type="term" value="P:intracellular signal transduction"/>
    <property type="evidence" value="ECO:0007669"/>
    <property type="project" value="InterPro"/>
</dbReference>
<dbReference type="CDD" id="cd07302">
    <property type="entry name" value="CHD"/>
    <property type="match status" value="1"/>
</dbReference>
<protein>
    <submittedName>
        <fullName evidence="3">Class 3 adenylate cyclase</fullName>
    </submittedName>
</protein>
<dbReference type="EMBL" id="JANUCT010000002">
    <property type="protein sequence ID" value="MCS3902434.1"/>
    <property type="molecule type" value="Genomic_DNA"/>
</dbReference>
<dbReference type="InterPro" id="IPR008984">
    <property type="entry name" value="SMAD_FHA_dom_sf"/>
</dbReference>
<dbReference type="Pfam" id="PF00498">
    <property type="entry name" value="FHA"/>
    <property type="match status" value="1"/>
</dbReference>
<dbReference type="SUPFAM" id="SSF49879">
    <property type="entry name" value="SMAD/FHA domain"/>
    <property type="match status" value="1"/>
</dbReference>
<dbReference type="PROSITE" id="PS50006">
    <property type="entry name" value="FHA_DOMAIN"/>
    <property type="match status" value="1"/>
</dbReference>
<dbReference type="PROSITE" id="PS50125">
    <property type="entry name" value="GUANYLATE_CYCLASE_2"/>
    <property type="match status" value="1"/>
</dbReference>
<dbReference type="AlphaFoldDB" id="A0AAE3HHM2"/>
<accession>A0AAE3HHM2</accession>
<name>A0AAE3HHM2_9GAMM</name>
<dbReference type="PANTHER" id="PTHR43081:SF19">
    <property type="entry name" value="PH-SENSITIVE ADENYLATE CYCLASE RV1264"/>
    <property type="match status" value="1"/>
</dbReference>
<dbReference type="Pfam" id="PF00211">
    <property type="entry name" value="Guanylate_cyc"/>
    <property type="match status" value="1"/>
</dbReference>
<keyword evidence="4" id="KW-1185">Reference proteome</keyword>
<evidence type="ECO:0000259" key="1">
    <source>
        <dbReference type="PROSITE" id="PS50006"/>
    </source>
</evidence>
<dbReference type="InterPro" id="IPR029787">
    <property type="entry name" value="Nucleotide_cyclase"/>
</dbReference>
<dbReference type="SMART" id="SM00240">
    <property type="entry name" value="FHA"/>
    <property type="match status" value="1"/>
</dbReference>
<organism evidence="3 4">
    <name type="scientific">Methylohalomonas lacus</name>
    <dbReference type="NCBI Taxonomy" id="398773"/>
    <lineage>
        <taxon>Bacteria</taxon>
        <taxon>Pseudomonadati</taxon>
        <taxon>Pseudomonadota</taxon>
        <taxon>Gammaproteobacteria</taxon>
        <taxon>Methylohalomonadales</taxon>
        <taxon>Methylohalomonadaceae</taxon>
        <taxon>Methylohalomonas</taxon>
    </lineage>
</organism>
<dbReference type="InterPro" id="IPR050697">
    <property type="entry name" value="Adenylyl/Guanylyl_Cyclase_3/4"/>
</dbReference>
<dbReference type="GO" id="GO:0004016">
    <property type="term" value="F:adenylate cyclase activity"/>
    <property type="evidence" value="ECO:0007669"/>
    <property type="project" value="UniProtKB-ARBA"/>
</dbReference>
<dbReference type="InterPro" id="IPR001054">
    <property type="entry name" value="A/G_cyclase"/>
</dbReference>
<evidence type="ECO:0000259" key="2">
    <source>
        <dbReference type="PROSITE" id="PS50125"/>
    </source>
</evidence>
<proteinExistence type="predicted"/>
<dbReference type="PANTHER" id="PTHR43081">
    <property type="entry name" value="ADENYLATE CYCLASE, TERMINAL-DIFFERENTIATION SPECIFIC-RELATED"/>
    <property type="match status" value="1"/>
</dbReference>
<feature type="domain" description="Guanylate cyclase" evidence="2">
    <location>
        <begin position="9"/>
        <end position="122"/>
    </location>
</feature>
<evidence type="ECO:0000313" key="4">
    <source>
        <dbReference type="Proteomes" id="UP001204445"/>
    </source>
</evidence>
<dbReference type="Proteomes" id="UP001204445">
    <property type="component" value="Unassembled WGS sequence"/>
</dbReference>
<dbReference type="Gene3D" id="3.30.70.1230">
    <property type="entry name" value="Nucleotide cyclase"/>
    <property type="match status" value="1"/>
</dbReference>
<dbReference type="InterPro" id="IPR000253">
    <property type="entry name" value="FHA_dom"/>
</dbReference>
<sequence>MAPTTTNIAILFADISGSTTLYEVLGDSTAQSLITTTLDTIAGVTRRFNGTVIKTIGDEIMCTFDSAADAATAACEMHEILEDETDANSDPITIRIGMHFGPALSESGDIFGDAVNTAARMTALAKARQIMTTKSTIDLLPSVMQAGTRFVDHASLKGKQGGVDIYEIIWQQDDVTRMAAGMLPDDKKPSQVKLHLNYNGQVIVLDHDRSSIVIGRSQGCDLSINEKLASRQHVRIELRREKFIIIDQSTNGTHVRINDNGDAFLRREEMPLSGTGCISLGRAFNDKPTEVVHFSHEYS</sequence>
<feature type="domain" description="FHA" evidence="1">
    <location>
        <begin position="212"/>
        <end position="255"/>
    </location>
</feature>
<gene>
    <name evidence="3" type="ORF">J2T55_000430</name>
</gene>
<dbReference type="RefSeq" id="WP_259053955.1">
    <property type="nucleotide sequence ID" value="NZ_JANUCT010000002.1"/>
</dbReference>
<reference evidence="3" key="1">
    <citation type="submission" date="2022-08" db="EMBL/GenBank/DDBJ databases">
        <title>Genomic Encyclopedia of Type Strains, Phase III (KMG-III): the genomes of soil and plant-associated and newly described type strains.</title>
        <authorList>
            <person name="Whitman W."/>
        </authorList>
    </citation>
    <scope>NUCLEOTIDE SEQUENCE</scope>
    <source>
        <strain evidence="3">HMT 1</strain>
    </source>
</reference>
<comment type="caution">
    <text evidence="3">The sequence shown here is derived from an EMBL/GenBank/DDBJ whole genome shotgun (WGS) entry which is preliminary data.</text>
</comment>